<gene>
    <name evidence="4" type="ORF">PVAP13_6NG212900</name>
</gene>
<dbReference type="InterPro" id="IPR008528">
    <property type="entry name" value="unc-13_homologue"/>
</dbReference>
<dbReference type="PROSITE" id="PS51259">
    <property type="entry name" value="MHD2"/>
    <property type="match status" value="1"/>
</dbReference>
<dbReference type="Gene3D" id="1.10.357.50">
    <property type="match status" value="1"/>
</dbReference>
<dbReference type="PANTHER" id="PTHR31280">
    <property type="entry name" value="PROTEIN UNC-13 HOMOLOG"/>
    <property type="match status" value="1"/>
</dbReference>
<evidence type="ECO:0000313" key="4">
    <source>
        <dbReference type="EMBL" id="KAG2578514.1"/>
    </source>
</evidence>
<name>A0A8T0QZ68_PANVG</name>
<dbReference type="FunFam" id="1.10.3080.10:FF:000031">
    <property type="entry name" value="Putative chloride channel-like protein CLC-g"/>
    <property type="match status" value="1"/>
</dbReference>
<feature type="transmembrane region" description="Helical" evidence="1">
    <location>
        <begin position="39"/>
        <end position="63"/>
    </location>
</feature>
<dbReference type="Proteomes" id="UP000823388">
    <property type="component" value="Chromosome 6N"/>
</dbReference>
<accession>A0A8T0QZ68</accession>
<evidence type="ECO:0000256" key="1">
    <source>
        <dbReference type="SAM" id="Phobius"/>
    </source>
</evidence>
<evidence type="ECO:0000259" key="2">
    <source>
        <dbReference type="PROSITE" id="PS51258"/>
    </source>
</evidence>
<evidence type="ECO:0000313" key="5">
    <source>
        <dbReference type="Proteomes" id="UP000823388"/>
    </source>
</evidence>
<reference evidence="4" key="1">
    <citation type="submission" date="2020-05" db="EMBL/GenBank/DDBJ databases">
        <title>WGS assembly of Panicum virgatum.</title>
        <authorList>
            <person name="Lovell J.T."/>
            <person name="Jenkins J."/>
            <person name="Shu S."/>
            <person name="Juenger T.E."/>
            <person name="Schmutz J."/>
        </authorList>
    </citation>
    <scope>NUCLEOTIDE SEQUENCE</scope>
    <source>
        <strain evidence="4">AP13</strain>
    </source>
</reference>
<organism evidence="4 5">
    <name type="scientific">Panicum virgatum</name>
    <name type="common">Blackwell switchgrass</name>
    <dbReference type="NCBI Taxonomy" id="38727"/>
    <lineage>
        <taxon>Eukaryota</taxon>
        <taxon>Viridiplantae</taxon>
        <taxon>Streptophyta</taxon>
        <taxon>Embryophyta</taxon>
        <taxon>Tracheophyta</taxon>
        <taxon>Spermatophyta</taxon>
        <taxon>Magnoliopsida</taxon>
        <taxon>Liliopsida</taxon>
        <taxon>Poales</taxon>
        <taxon>Poaceae</taxon>
        <taxon>PACMAD clade</taxon>
        <taxon>Panicoideae</taxon>
        <taxon>Panicodae</taxon>
        <taxon>Paniceae</taxon>
        <taxon>Panicinae</taxon>
        <taxon>Panicum</taxon>
        <taxon>Panicum sect. Hiantes</taxon>
    </lineage>
</organism>
<proteinExistence type="predicted"/>
<keyword evidence="5" id="KW-1185">Reference proteome</keyword>
<comment type="caution">
    <text evidence="4">The sequence shown here is derived from an EMBL/GenBank/DDBJ whole genome shotgun (WGS) entry which is preliminary data.</text>
</comment>
<dbReference type="Gene3D" id="1.10.3080.10">
    <property type="entry name" value="Clc chloride channel"/>
    <property type="match status" value="1"/>
</dbReference>
<dbReference type="InterPro" id="IPR014770">
    <property type="entry name" value="Munc13_1"/>
</dbReference>
<protein>
    <submittedName>
        <fullName evidence="4">Uncharacterized protein</fullName>
    </submittedName>
</protein>
<evidence type="ECO:0000259" key="3">
    <source>
        <dbReference type="PROSITE" id="PS51259"/>
    </source>
</evidence>
<feature type="domain" description="MHD2" evidence="3">
    <location>
        <begin position="905"/>
        <end position="1015"/>
    </location>
</feature>
<keyword evidence="1" id="KW-1133">Transmembrane helix</keyword>
<dbReference type="InterPro" id="IPR014743">
    <property type="entry name" value="Cl-channel_core"/>
</dbReference>
<keyword evidence="1" id="KW-0472">Membrane</keyword>
<dbReference type="Pfam" id="PF25761">
    <property type="entry name" value="TPR_PATROL1"/>
    <property type="match status" value="1"/>
</dbReference>
<dbReference type="EMBL" id="CM029048">
    <property type="protein sequence ID" value="KAG2578514.1"/>
    <property type="molecule type" value="Genomic_DNA"/>
</dbReference>
<dbReference type="PANTHER" id="PTHR31280:SF23">
    <property type="entry name" value="RETINOL DEHYDROGENASE 13"/>
    <property type="match status" value="1"/>
</dbReference>
<dbReference type="InterPro" id="IPR014772">
    <property type="entry name" value="Munc13_dom-2"/>
</dbReference>
<feature type="domain" description="MHD1" evidence="2">
    <location>
        <begin position="635"/>
        <end position="779"/>
    </location>
</feature>
<keyword evidence="1" id="KW-0812">Transmembrane</keyword>
<dbReference type="AlphaFoldDB" id="A0A8T0QZ68"/>
<feature type="transmembrane region" description="Helical" evidence="1">
    <location>
        <begin position="83"/>
        <end position="108"/>
    </location>
</feature>
<dbReference type="PROSITE" id="PS51258">
    <property type="entry name" value="MHD1"/>
    <property type="match status" value="1"/>
</dbReference>
<sequence length="1076" mass="119673">MVGSNQCPIESLDYEIIENDLFDQNWRTRSKVDKVRYVVLKWTFCFAIGILTGIVGFVINLAVENVSGFKHDAVSALMESASYWTAFWLFAGCNMVFLLFASSITAFVSPAAGGSGIPEVKAYLNGVDAPNIFSMRTLAVKRKKAAAMARLYRDSSRSSDPAAATTAPPLPSPLPDLGVALSDADLRATAYELLVAASRVTAAKPLTYIPQSAAAATKTKGAFGLGSSPSSSGGTAAVLELVRARMGVTEQADARIRRALLRVAAGQLGRPAESMVWPLEFLQKCKASDFLDPLEYEAWQTRNFKLLEAGLLVHPLVPLKKSSISAKRMRQIIHEAYDGKLETGRNSESMIRLRSAVMSLACRSLDETSDECHWADGFPLNLHIYKMLVEACFDVEEGSIVQEIDETMELLKKTWPIFGVNQMLHNLYFTWALFNHFVMLGQANNDLLCATENLLVEIAKDAKITKDPDYSDVLGSTLNSIMGWTEKRLLVYHETFNTGNIYSLQYIVSIGISSAKILVENQDMSYEYHSGVKGDIDVMRSRIETYIHSSLRSAFAQTMEEGASKQSSRNHRPALSFLAKKTRDLAIKEKNVYTPILKKWHPLAAGVAVATLHACFENELKQFTAGLTELTPDTVQVLKAADKLEKDLIHIAIEDSMDIADGGKSLVKQMPPYEAGTVMANLVKAWVKEQIDKFKGCADQKLEQETWNPMDNNRDSFAPSSVEMLQLIEETFDAFFELSIPMHSTLLSDLTAGLDKFLHYYVSKVKSGCGTQSTVFPQLPHLTRCDVGSKLFKKNEKQQFPVKRGSQVGSTTRNEASSLPGLCFRINTLHYIQNGLKNLDMKIKACLRNAAQPDVAGELNINFELSQADCQEGIRQLCETTAYMVIFNDLSHVLMDTLYVGSPASNRILPLLKELGPILRLVSSTVHIKVRNRLITALMKASFDAFLLVLLAGGPTRAFCCQDYQIIEDDFRALRGLYLTYSDGLPEELVAKASFEVKSILPLLQTDTETLIERFKKAIFYSESYECTTKSRFPMPPVPPHWSPDHPNTILRILCYRNEEAATKFLKKAYDLPKTL</sequence>
<dbReference type="InterPro" id="IPR057984">
    <property type="entry name" value="PATROL1_C"/>
</dbReference>
<dbReference type="SUPFAM" id="SSF81340">
    <property type="entry name" value="Clc chloride channel"/>
    <property type="match status" value="1"/>
</dbReference>